<evidence type="ECO:0000313" key="7">
    <source>
        <dbReference type="Proteomes" id="UP001141950"/>
    </source>
</evidence>
<evidence type="ECO:0000256" key="1">
    <source>
        <dbReference type="ARBA" id="ARBA00022603"/>
    </source>
</evidence>
<keyword evidence="4 5" id="KW-0093">Biotin biosynthesis</keyword>
<dbReference type="Proteomes" id="UP001141950">
    <property type="component" value="Unassembled WGS sequence"/>
</dbReference>
<evidence type="ECO:0000256" key="5">
    <source>
        <dbReference type="HAMAP-Rule" id="MF_00835"/>
    </source>
</evidence>
<reference evidence="6" key="1">
    <citation type="submission" date="2022-08" db="EMBL/GenBank/DDBJ databases">
        <title>The genomic sequence of strain Paenibacillus sp. SCIV0701.</title>
        <authorList>
            <person name="Zhao H."/>
        </authorList>
    </citation>
    <scope>NUCLEOTIDE SEQUENCE</scope>
    <source>
        <strain evidence="6">SCIV0701</strain>
    </source>
</reference>
<dbReference type="Gene3D" id="3.40.50.150">
    <property type="entry name" value="Vaccinia Virus protein VP39"/>
    <property type="match status" value="1"/>
</dbReference>
<dbReference type="SUPFAM" id="SSF53335">
    <property type="entry name" value="S-adenosyl-L-methionine-dependent methyltransferases"/>
    <property type="match status" value="1"/>
</dbReference>
<comment type="caution">
    <text evidence="6">The sequence shown here is derived from an EMBL/GenBank/DDBJ whole genome shotgun (WGS) entry which is preliminary data.</text>
</comment>
<keyword evidence="1 5" id="KW-0489">Methyltransferase</keyword>
<dbReference type="InterPro" id="IPR029063">
    <property type="entry name" value="SAM-dependent_MTases_sf"/>
</dbReference>
<dbReference type="EC" id="2.1.1.197" evidence="5"/>
<dbReference type="GO" id="GO:0010340">
    <property type="term" value="F:carboxyl-O-methyltransferase activity"/>
    <property type="evidence" value="ECO:0007669"/>
    <property type="project" value="UniProtKB-UniRule"/>
</dbReference>
<protein>
    <recommendedName>
        <fullName evidence="5">Malonyl-[acyl-carrier protein] O-methyltransferase</fullName>
        <shortName evidence="5">Malonyl-ACP O-methyltransferase</shortName>
        <ecNumber evidence="5">2.1.1.197</ecNumber>
    </recommendedName>
    <alternativeName>
        <fullName evidence="5">Biotin synthesis protein BioC</fullName>
    </alternativeName>
</protein>
<dbReference type="InterPro" id="IPR011814">
    <property type="entry name" value="BioC"/>
</dbReference>
<keyword evidence="7" id="KW-1185">Reference proteome</keyword>
<organism evidence="6 7">
    <name type="scientific">Paenibacillus soyae</name>
    <dbReference type="NCBI Taxonomy" id="2969249"/>
    <lineage>
        <taxon>Bacteria</taxon>
        <taxon>Bacillati</taxon>
        <taxon>Bacillota</taxon>
        <taxon>Bacilli</taxon>
        <taxon>Bacillales</taxon>
        <taxon>Paenibacillaceae</taxon>
        <taxon>Paenibacillus</taxon>
    </lineage>
</organism>
<comment type="function">
    <text evidence="5">Converts the free carboxyl group of a malonyl-thioester to its methyl ester by transfer of a methyl group from S-adenosyl-L-methionine (SAM). It allows to synthesize pimeloyl-ACP via the fatty acid synthetic pathway.</text>
</comment>
<dbReference type="GO" id="GO:0009102">
    <property type="term" value="P:biotin biosynthetic process"/>
    <property type="evidence" value="ECO:0007669"/>
    <property type="project" value="UniProtKB-UniRule"/>
</dbReference>
<dbReference type="NCBIfam" id="TIGR02072">
    <property type="entry name" value="BioC"/>
    <property type="match status" value="1"/>
</dbReference>
<evidence type="ECO:0000256" key="4">
    <source>
        <dbReference type="ARBA" id="ARBA00022756"/>
    </source>
</evidence>
<dbReference type="CDD" id="cd02440">
    <property type="entry name" value="AdoMet_MTases"/>
    <property type="match status" value="1"/>
</dbReference>
<evidence type="ECO:0000256" key="2">
    <source>
        <dbReference type="ARBA" id="ARBA00022679"/>
    </source>
</evidence>
<dbReference type="PANTHER" id="PTHR43861">
    <property type="entry name" value="TRANS-ACONITATE 2-METHYLTRANSFERASE-RELATED"/>
    <property type="match status" value="1"/>
</dbReference>
<keyword evidence="3 5" id="KW-0949">S-adenosyl-L-methionine</keyword>
<comment type="pathway">
    <text evidence="5">Cofactor biosynthesis; biotin biosynthesis.</text>
</comment>
<name>A0A9X2SB18_9BACL</name>
<accession>A0A9X2SB18</accession>
<evidence type="ECO:0000256" key="3">
    <source>
        <dbReference type="ARBA" id="ARBA00022691"/>
    </source>
</evidence>
<dbReference type="AlphaFoldDB" id="A0A9X2SB18"/>
<dbReference type="RefSeq" id="WP_257447256.1">
    <property type="nucleotide sequence ID" value="NZ_JANIPJ010000010.1"/>
</dbReference>
<sequence length="284" mass="31562">MDRKASRIRRQFNRSAEGAYDANAHVQRLMAEWLDRSLQQEVNSVGDFKPDILEIGCGTGNLTERLLHGWPWSSLTALDLAPAMLQAAETRVAAVCANSSAARVRFLLEDVEAWAPGAPSASLDLIVSSACFQWLRRPKETLGELRRLLRPGGLLAFTTFGPGTFRELHESFGRAYRAAGMEPRRHGLSFPSAEQWQSLLQANGFENVQLQQTTQVELHFSVRAFLQSVKAVGASVSEASASPGIGSRRLFERMFEHYEEAYRVQGGIQATYELLLIHAAAPRY</sequence>
<dbReference type="HAMAP" id="MF_00835">
    <property type="entry name" value="BioC"/>
    <property type="match status" value="1"/>
</dbReference>
<dbReference type="GO" id="GO:0032259">
    <property type="term" value="P:methylation"/>
    <property type="evidence" value="ECO:0007669"/>
    <property type="project" value="UniProtKB-KW"/>
</dbReference>
<dbReference type="EMBL" id="JANIPJ010000010">
    <property type="protein sequence ID" value="MCR2805208.1"/>
    <property type="molecule type" value="Genomic_DNA"/>
</dbReference>
<gene>
    <name evidence="5 6" type="primary">bioC</name>
    <name evidence="6" type="ORF">NQZ67_15075</name>
</gene>
<comment type="catalytic activity">
    <reaction evidence="5">
        <text>malonyl-[ACP] + S-adenosyl-L-methionine = malonyl-[ACP] methyl ester + S-adenosyl-L-homocysteine</text>
        <dbReference type="Rhea" id="RHEA:17105"/>
        <dbReference type="Rhea" id="RHEA-COMP:9623"/>
        <dbReference type="Rhea" id="RHEA-COMP:9954"/>
        <dbReference type="ChEBI" id="CHEBI:57856"/>
        <dbReference type="ChEBI" id="CHEBI:59789"/>
        <dbReference type="ChEBI" id="CHEBI:78449"/>
        <dbReference type="ChEBI" id="CHEBI:78845"/>
        <dbReference type="EC" id="2.1.1.197"/>
    </reaction>
</comment>
<dbReference type="GO" id="GO:0102130">
    <property type="term" value="F:malonyl-CoA methyltransferase activity"/>
    <property type="evidence" value="ECO:0007669"/>
    <property type="project" value="UniProtKB-EC"/>
</dbReference>
<proteinExistence type="inferred from homology"/>
<dbReference type="PANTHER" id="PTHR43861:SF1">
    <property type="entry name" value="TRANS-ACONITATE 2-METHYLTRANSFERASE"/>
    <property type="match status" value="1"/>
</dbReference>
<evidence type="ECO:0000313" key="6">
    <source>
        <dbReference type="EMBL" id="MCR2805208.1"/>
    </source>
</evidence>
<keyword evidence="2 5" id="KW-0808">Transferase</keyword>
<comment type="similarity">
    <text evidence="5">Belongs to the methyltransferase superfamily.</text>
</comment>
<dbReference type="Pfam" id="PF13489">
    <property type="entry name" value="Methyltransf_23"/>
    <property type="match status" value="1"/>
</dbReference>